<dbReference type="EMBL" id="JAEVHL010000101">
    <property type="protein sequence ID" value="MBM0277418.1"/>
    <property type="molecule type" value="Genomic_DNA"/>
</dbReference>
<proteinExistence type="predicted"/>
<dbReference type="RefSeq" id="WP_203149847.1">
    <property type="nucleotide sequence ID" value="NZ_JAEVHL010000101.1"/>
</dbReference>
<reference evidence="1 2" key="1">
    <citation type="submission" date="2021-01" db="EMBL/GenBank/DDBJ databases">
        <title>Draft genome sequence of Micromonospora sp. strain STR1s_6.</title>
        <authorList>
            <person name="Karlyshev A."/>
            <person name="Jawad R."/>
        </authorList>
    </citation>
    <scope>NUCLEOTIDE SEQUENCE [LARGE SCALE GENOMIC DNA]</scope>
    <source>
        <strain evidence="1 2">STR1S-6</strain>
    </source>
</reference>
<name>A0ABS1YJ57_9ACTN</name>
<gene>
    <name evidence="1" type="ORF">JM949_19525</name>
</gene>
<dbReference type="Proteomes" id="UP000622245">
    <property type="component" value="Unassembled WGS sequence"/>
</dbReference>
<evidence type="ECO:0000313" key="1">
    <source>
        <dbReference type="EMBL" id="MBM0277418.1"/>
    </source>
</evidence>
<protein>
    <submittedName>
        <fullName evidence="1">Uncharacterized protein</fullName>
    </submittedName>
</protein>
<organism evidence="1 2">
    <name type="scientific">Micromonospora tarensis</name>
    <dbReference type="NCBI Taxonomy" id="2806100"/>
    <lineage>
        <taxon>Bacteria</taxon>
        <taxon>Bacillati</taxon>
        <taxon>Actinomycetota</taxon>
        <taxon>Actinomycetes</taxon>
        <taxon>Micromonosporales</taxon>
        <taxon>Micromonosporaceae</taxon>
        <taxon>Micromonospora</taxon>
    </lineage>
</organism>
<comment type="caution">
    <text evidence="1">The sequence shown here is derived from an EMBL/GenBank/DDBJ whole genome shotgun (WGS) entry which is preliminary data.</text>
</comment>
<keyword evidence="2" id="KW-1185">Reference proteome</keyword>
<sequence length="151" mass="15653">MAEWISCADFTRGVPEPTPPVLPRPSIADVLAAFRAAGCHGTNWFEVVGEPAGTRLPECPGTDICTSTGTLDLGEVSVHTVGRSSGIPAVGADALVETVAFRKPNPAAALRAACALAALAGPQLVFDESATAASAVWPGEETEELKDNWPW</sequence>
<evidence type="ECO:0000313" key="2">
    <source>
        <dbReference type="Proteomes" id="UP000622245"/>
    </source>
</evidence>
<accession>A0ABS1YJ57</accession>